<keyword evidence="2" id="KW-1133">Transmembrane helix</keyword>
<keyword evidence="4" id="KW-1185">Reference proteome</keyword>
<feature type="transmembrane region" description="Helical" evidence="2">
    <location>
        <begin position="741"/>
        <end position="762"/>
    </location>
</feature>
<feature type="transmembrane region" description="Helical" evidence="2">
    <location>
        <begin position="613"/>
        <end position="629"/>
    </location>
</feature>
<feature type="compositionally biased region" description="Basic and acidic residues" evidence="1">
    <location>
        <begin position="1197"/>
        <end position="1209"/>
    </location>
</feature>
<dbReference type="Pfam" id="PF13641">
    <property type="entry name" value="Glyco_tranf_2_3"/>
    <property type="match status" value="1"/>
</dbReference>
<keyword evidence="2" id="KW-0812">Transmembrane</keyword>
<dbReference type="InterPro" id="IPR050834">
    <property type="entry name" value="Glycosyltransf_2"/>
</dbReference>
<sequence>MGRALGARAPPLTEESSLIHQQVRVTAVVVAHNGAGYLPRTLKALDAQTRKADFHIGVDAGSTDASGHVLRSALPQGSPVATAPDRNGFGAAVRVAVEELGRHPFEQADMAGGEAGPGGKVQEWLWLLHDDSAPEPQALEELLLAVETAPSVTIAGCKQVDWDNPRKLIDAGLTISRGAERLTMIDLDELDQGQYDGRSDFFAVNSAGMLIRRDVFDQLDGFDPGLPGIGDDVDLCWRNRLAGHRVVVVPTAIVRHATAARANHHSSAMAARRAQVHLRLKHAPLWKLPFLWAGSLLGGLFSFVASTVAKDPGHGLRQLIATLQALFRPMDFLQSRKQAARTRATSRNIVRPLMVRRQDVFAYRRSLMESLSAEHVVGDGTGTDSAGSHEPTGGSDDFAALAAPLRSWVGTGAVVAALVLALVSIIGMFGFLGVPALAGGALRPVSADLGEIWNNASTWWISLGSGLPGHGDPFGYVLWLLALLGLGNGSAAVLALVLLAMPLAGVAAWMAAGAFTQRRALRLWAAFFWAALPALQVALGSGRLGALIAHLMIPWAVLGLARATGSALQRQNPDPLKPRPEIVHKPGINGIPSWTAAAAGGLAFAVITASAPALLPVIIVFVGVISLSLGRRARTVWWALVPPLALALPMVISALDTPRALLGDPGVPLGFDAAPLWQQVMGFPVEFDASAGLGAFGLLESWAAAPWALVFALLTAVPMLVLSAAGALLPGPGRGVARVAWLGAAATLAASWVSAMVATGIAPGTMVTPFTGPFVSLALFLLAVAALVGADRWLARVEGLGRTRQGAYRAIATIAVVVLAAGPVLNLAHWLLPQLIQEEAVAAEGRTLTDFGTRMLVAPGGERILPATATDRGMSAERTRTLVLGTEGGEISAAVMHSGGTTMDQLSSIYAARPITGGLLDAVRREDDGAAAATRDTVAILAAASGADPREELARLGVGFVVLQQSDTAAELLAHKIDSVPGLAAVGRTDAGWLWRVVPEGTEEDPAAGTSTSRVRVVDANGKLLQTIDSSWVSAGATVPEGPSGRTVMLAERINPGWRATLDGQPLEVADNGWAQGFRIPENAGGELRIWLSNPWGVWIGTVQVLLIGVTVLLAVPIPARRRFVPRRIDHVKTTGSDSSPGELQVAAHEIDRIEDYRGEGQAEGLAEGPDDGLTEGLGKDRQESPAAGAGAGPEPDSARADDDRRDDSVPATAGKDT</sequence>
<feature type="transmembrane region" description="Helical" evidence="2">
    <location>
        <begin position="807"/>
        <end position="832"/>
    </location>
</feature>
<dbReference type="PANTHER" id="PTHR43685:SF3">
    <property type="entry name" value="SLR2126 PROTEIN"/>
    <property type="match status" value="1"/>
</dbReference>
<feature type="transmembrane region" description="Helical" evidence="2">
    <location>
        <begin position="1096"/>
        <end position="1118"/>
    </location>
</feature>
<feature type="transmembrane region" description="Helical" evidence="2">
    <location>
        <begin position="476"/>
        <end position="509"/>
    </location>
</feature>
<keyword evidence="2" id="KW-0472">Membrane</keyword>
<dbReference type="Gene3D" id="3.90.550.10">
    <property type="entry name" value="Spore Coat Polysaccharide Biosynthesis Protein SpsA, Chain A"/>
    <property type="match status" value="1"/>
</dbReference>
<evidence type="ECO:0000256" key="1">
    <source>
        <dbReference type="SAM" id="MobiDB-lite"/>
    </source>
</evidence>
<comment type="caution">
    <text evidence="3">The sequence shown here is derived from an EMBL/GenBank/DDBJ whole genome shotgun (WGS) entry which is preliminary data.</text>
</comment>
<protein>
    <submittedName>
        <fullName evidence="3">Integral membrane regulatory protein</fullName>
    </submittedName>
</protein>
<feature type="transmembrane region" description="Helical" evidence="2">
    <location>
        <begin position="290"/>
        <end position="309"/>
    </location>
</feature>
<dbReference type="InterPro" id="IPR029044">
    <property type="entry name" value="Nucleotide-diphossugar_trans"/>
</dbReference>
<feature type="transmembrane region" description="Helical" evidence="2">
    <location>
        <begin position="413"/>
        <end position="438"/>
    </location>
</feature>
<dbReference type="Proteomes" id="UP001209654">
    <property type="component" value="Unassembled WGS sequence"/>
</dbReference>
<organism evidence="3 4">
    <name type="scientific">Arthrobacter mangrovi</name>
    <dbReference type="NCBI Taxonomy" id="2966350"/>
    <lineage>
        <taxon>Bacteria</taxon>
        <taxon>Bacillati</taxon>
        <taxon>Actinomycetota</taxon>
        <taxon>Actinomycetes</taxon>
        <taxon>Micrococcales</taxon>
        <taxon>Micrococcaceae</taxon>
        <taxon>Arthrobacter</taxon>
    </lineage>
</organism>
<feature type="region of interest" description="Disordered" evidence="1">
    <location>
        <begin position="1159"/>
        <end position="1218"/>
    </location>
</feature>
<evidence type="ECO:0000256" key="2">
    <source>
        <dbReference type="SAM" id="Phobius"/>
    </source>
</evidence>
<dbReference type="SUPFAM" id="SSF53448">
    <property type="entry name" value="Nucleotide-diphospho-sugar transferases"/>
    <property type="match status" value="1"/>
</dbReference>
<name>A0ABQ5MNQ4_9MICC</name>
<proteinExistence type="predicted"/>
<evidence type="ECO:0000313" key="3">
    <source>
        <dbReference type="EMBL" id="GLB65609.1"/>
    </source>
</evidence>
<feature type="transmembrane region" description="Helical" evidence="2">
    <location>
        <begin position="521"/>
        <end position="539"/>
    </location>
</feature>
<dbReference type="PANTHER" id="PTHR43685">
    <property type="entry name" value="GLYCOSYLTRANSFERASE"/>
    <property type="match status" value="1"/>
</dbReference>
<dbReference type="EMBL" id="BRVS01000001">
    <property type="protein sequence ID" value="GLB65609.1"/>
    <property type="molecule type" value="Genomic_DNA"/>
</dbReference>
<evidence type="ECO:0000313" key="4">
    <source>
        <dbReference type="Proteomes" id="UP001209654"/>
    </source>
</evidence>
<feature type="transmembrane region" description="Helical" evidence="2">
    <location>
        <begin position="774"/>
        <end position="795"/>
    </location>
</feature>
<feature type="transmembrane region" description="Helical" evidence="2">
    <location>
        <begin position="707"/>
        <end position="729"/>
    </location>
</feature>
<accession>A0ABQ5MNQ4</accession>
<reference evidence="3 4" key="1">
    <citation type="journal article" date="2023" name="Int. J. Syst. Evol. Microbiol.">
        <title>Arthrobacter mangrovi sp. nov., an actinobacterium isolated from the rhizosphere of a mangrove.</title>
        <authorList>
            <person name="Hamada M."/>
            <person name="Saitou S."/>
            <person name="Enomoto N."/>
            <person name="Nanri K."/>
            <person name="Hidaka K."/>
            <person name="Miura T."/>
            <person name="Tamura T."/>
        </authorList>
    </citation>
    <scope>NUCLEOTIDE SEQUENCE [LARGE SCALE GENOMIC DNA]</scope>
    <source>
        <strain evidence="3 4">NBRC 112813</strain>
    </source>
</reference>
<dbReference type="RefSeq" id="WP_264793801.1">
    <property type="nucleotide sequence ID" value="NZ_BRVS01000001.1"/>
</dbReference>
<feature type="transmembrane region" description="Helical" evidence="2">
    <location>
        <begin position="636"/>
        <end position="655"/>
    </location>
</feature>
<gene>
    <name evidence="3" type="ORF">AHIS1636_00480</name>
</gene>